<feature type="transmembrane region" description="Helical" evidence="1">
    <location>
        <begin position="36"/>
        <end position="58"/>
    </location>
</feature>
<protein>
    <submittedName>
        <fullName evidence="2">Uncharacterized protein</fullName>
    </submittedName>
</protein>
<evidence type="ECO:0000256" key="1">
    <source>
        <dbReference type="SAM" id="Phobius"/>
    </source>
</evidence>
<sequence>MPRHPGRIIIIIIILFCLSCSIVSRTFSSQIHCFNAFYDVAAMLTPFFFLMLLAPPAPSYLFHTQKHRRTCFATVTSSCLFIFIVTSNLVRFPPTLPKSPSTMALANS</sequence>
<evidence type="ECO:0000313" key="2">
    <source>
        <dbReference type="EMBL" id="CCC54166.1"/>
    </source>
</evidence>
<keyword evidence="1" id="KW-1133">Transmembrane helix</keyword>
<keyword evidence="1" id="KW-0812">Transmembrane</keyword>
<proteinExistence type="predicted"/>
<dbReference type="VEuPathDB" id="TriTrypDB:TvY486_1116500"/>
<feature type="transmembrane region" description="Helical" evidence="1">
    <location>
        <begin position="70"/>
        <end position="90"/>
    </location>
</feature>
<name>G0U982_TRYVY</name>
<reference evidence="2" key="1">
    <citation type="journal article" date="2012" name="Proc. Natl. Acad. Sci. U.S.A.">
        <title>Antigenic diversity is generated by distinct evolutionary mechanisms in African trypanosome species.</title>
        <authorList>
            <person name="Jackson A.P."/>
            <person name="Berry A."/>
            <person name="Aslett M."/>
            <person name="Allison H.C."/>
            <person name="Burton P."/>
            <person name="Vavrova-Anderson J."/>
            <person name="Brown R."/>
            <person name="Browne H."/>
            <person name="Corton N."/>
            <person name="Hauser H."/>
            <person name="Gamble J."/>
            <person name="Gilderthorp R."/>
            <person name="Marcello L."/>
            <person name="McQuillan J."/>
            <person name="Otto T.D."/>
            <person name="Quail M.A."/>
            <person name="Sanders M.J."/>
            <person name="van Tonder A."/>
            <person name="Ginger M.L."/>
            <person name="Field M.C."/>
            <person name="Barry J.D."/>
            <person name="Hertz-Fowler C."/>
            <person name="Berriman M."/>
        </authorList>
    </citation>
    <scope>NUCLEOTIDE SEQUENCE</scope>
    <source>
        <strain evidence="2">Y486</strain>
    </source>
</reference>
<organism evidence="2">
    <name type="scientific">Trypanosoma vivax (strain Y486)</name>
    <dbReference type="NCBI Taxonomy" id="1055687"/>
    <lineage>
        <taxon>Eukaryota</taxon>
        <taxon>Discoba</taxon>
        <taxon>Euglenozoa</taxon>
        <taxon>Kinetoplastea</taxon>
        <taxon>Metakinetoplastina</taxon>
        <taxon>Trypanosomatida</taxon>
        <taxon>Trypanosomatidae</taxon>
        <taxon>Trypanosoma</taxon>
        <taxon>Duttonella</taxon>
    </lineage>
</organism>
<dbReference type="AlphaFoldDB" id="G0U982"/>
<keyword evidence="1" id="KW-0472">Membrane</keyword>
<gene>
    <name evidence="2" type="ORF">TVY486_1116500</name>
</gene>
<accession>G0U982</accession>
<dbReference type="EMBL" id="HE573027">
    <property type="protein sequence ID" value="CCC54166.1"/>
    <property type="molecule type" value="Genomic_DNA"/>
</dbReference>
<feature type="transmembrane region" description="Helical" evidence="1">
    <location>
        <begin position="7"/>
        <end position="24"/>
    </location>
</feature>